<dbReference type="GO" id="GO:0005829">
    <property type="term" value="C:cytosol"/>
    <property type="evidence" value="ECO:0007669"/>
    <property type="project" value="TreeGrafter"/>
</dbReference>
<dbReference type="PANTHER" id="PTHR19972:SF10">
    <property type="entry name" value="CALBINDIN-32"/>
    <property type="match status" value="1"/>
</dbReference>
<evidence type="ECO:0000256" key="2">
    <source>
        <dbReference type="ARBA" id="ARBA00022723"/>
    </source>
</evidence>
<comment type="similarity">
    <text evidence="1">Belongs to the calbindin family.</text>
</comment>
<name>A0A2A4IY43_HELVI</name>
<dbReference type="GO" id="GO:0030425">
    <property type="term" value="C:dendrite"/>
    <property type="evidence" value="ECO:0007669"/>
    <property type="project" value="TreeGrafter"/>
</dbReference>
<dbReference type="FunFam" id="1.10.238.10:FF:000262">
    <property type="entry name" value="calbindin-32 isoform X2"/>
    <property type="match status" value="1"/>
</dbReference>
<dbReference type="GO" id="GO:1900271">
    <property type="term" value="P:regulation of long-term synaptic potentiation"/>
    <property type="evidence" value="ECO:0007669"/>
    <property type="project" value="TreeGrafter"/>
</dbReference>
<feature type="domain" description="EF-hand" evidence="5">
    <location>
        <begin position="47"/>
        <end position="82"/>
    </location>
</feature>
<keyword evidence="3" id="KW-0677">Repeat</keyword>
<feature type="domain" description="EF-hand" evidence="5">
    <location>
        <begin position="174"/>
        <end position="209"/>
    </location>
</feature>
<evidence type="ECO:0000256" key="3">
    <source>
        <dbReference type="ARBA" id="ARBA00022737"/>
    </source>
</evidence>
<accession>A0A2A4IY43</accession>
<evidence type="ECO:0000256" key="4">
    <source>
        <dbReference type="ARBA" id="ARBA00022837"/>
    </source>
</evidence>
<dbReference type="InterPro" id="IPR051001">
    <property type="entry name" value="Calbindin_Ca-bind"/>
</dbReference>
<dbReference type="GO" id="GO:0005509">
    <property type="term" value="F:calcium ion binding"/>
    <property type="evidence" value="ECO:0007669"/>
    <property type="project" value="InterPro"/>
</dbReference>
<dbReference type="GO" id="GO:0099509">
    <property type="term" value="P:regulation of presynaptic cytosolic calcium ion concentration"/>
    <property type="evidence" value="ECO:0007669"/>
    <property type="project" value="TreeGrafter"/>
</dbReference>
<dbReference type="InterPro" id="IPR018247">
    <property type="entry name" value="EF_Hand_1_Ca_BS"/>
</dbReference>
<evidence type="ECO:0000259" key="5">
    <source>
        <dbReference type="PROSITE" id="PS50222"/>
    </source>
</evidence>
<dbReference type="InterPro" id="IPR002048">
    <property type="entry name" value="EF_hand_dom"/>
</dbReference>
<sequence>MLVELKACFMEAYDDNQDGKIDIRELAQLLPMEENFLLLFRFDNPLESSVEFMKIWREYDTDGSGYIEADELKNFLRDLLKEAKKINDVSEDKLIEYTDTMLQVFDSNKDGRLQLSEMAKLLPVKENFLCRQVFKIWREYDTDGSGYIEADELKNFLRDLLKEAKKINDVSEDKLIEYTDTMLQVFDSNKDGRLQLSEMAKLLPVKENFLCRQVFKGATKLTKDDIERVFSLYDRDNNGSIENEELRGFLKDLLELVKKDYDAQDLLEFEETILQGVEYSSEGKISRKQLTMILLALAKHHQEEEPATP</sequence>
<dbReference type="InterPro" id="IPR011992">
    <property type="entry name" value="EF-hand-dom_pair"/>
</dbReference>
<dbReference type="PROSITE" id="PS00018">
    <property type="entry name" value="EF_HAND_1"/>
    <property type="match status" value="5"/>
</dbReference>
<reference evidence="6" key="1">
    <citation type="submission" date="2017-09" db="EMBL/GenBank/DDBJ databases">
        <title>Contemporary evolution of a Lepidopteran species, Heliothis virescens, in response to modern agricultural practices.</title>
        <authorList>
            <person name="Fritz M.L."/>
            <person name="Deyonke A.M."/>
            <person name="Papanicolaou A."/>
            <person name="Micinski S."/>
            <person name="Westbrook J."/>
            <person name="Gould F."/>
        </authorList>
    </citation>
    <scope>NUCLEOTIDE SEQUENCE [LARGE SCALE GENOMIC DNA]</scope>
    <source>
        <strain evidence="6">HvINT-</strain>
        <tissue evidence="6">Whole body</tissue>
    </source>
</reference>
<dbReference type="Pfam" id="PF13499">
    <property type="entry name" value="EF-hand_7"/>
    <property type="match status" value="2"/>
</dbReference>
<dbReference type="EMBL" id="NWSH01004702">
    <property type="protein sequence ID" value="PCG64755.1"/>
    <property type="molecule type" value="Genomic_DNA"/>
</dbReference>
<feature type="domain" description="EF-hand" evidence="5">
    <location>
        <begin position="128"/>
        <end position="163"/>
    </location>
</feature>
<keyword evidence="4" id="KW-0106">Calcium</keyword>
<dbReference type="SUPFAM" id="SSF47473">
    <property type="entry name" value="EF-hand"/>
    <property type="match status" value="2"/>
</dbReference>
<dbReference type="PROSITE" id="PS50222">
    <property type="entry name" value="EF_HAND_2"/>
    <property type="match status" value="5"/>
</dbReference>
<dbReference type="AlphaFoldDB" id="A0A2A4IY43"/>
<organism evidence="6">
    <name type="scientific">Heliothis virescens</name>
    <name type="common">Tobacco budworm moth</name>
    <dbReference type="NCBI Taxonomy" id="7102"/>
    <lineage>
        <taxon>Eukaryota</taxon>
        <taxon>Metazoa</taxon>
        <taxon>Ecdysozoa</taxon>
        <taxon>Arthropoda</taxon>
        <taxon>Hexapoda</taxon>
        <taxon>Insecta</taxon>
        <taxon>Pterygota</taxon>
        <taxon>Neoptera</taxon>
        <taxon>Endopterygota</taxon>
        <taxon>Lepidoptera</taxon>
        <taxon>Glossata</taxon>
        <taxon>Ditrysia</taxon>
        <taxon>Noctuoidea</taxon>
        <taxon>Noctuidae</taxon>
        <taxon>Heliothinae</taxon>
        <taxon>Heliothis</taxon>
    </lineage>
</organism>
<dbReference type="GO" id="GO:0005634">
    <property type="term" value="C:nucleus"/>
    <property type="evidence" value="ECO:0007669"/>
    <property type="project" value="TreeGrafter"/>
</dbReference>
<dbReference type="Gene3D" id="1.10.238.10">
    <property type="entry name" value="EF-hand"/>
    <property type="match status" value="4"/>
</dbReference>
<dbReference type="Pfam" id="PF13202">
    <property type="entry name" value="EF-hand_5"/>
    <property type="match status" value="1"/>
</dbReference>
<keyword evidence="2" id="KW-0479">Metal-binding</keyword>
<feature type="domain" description="EF-hand" evidence="5">
    <location>
        <begin position="1"/>
        <end position="36"/>
    </location>
</feature>
<proteinExistence type="inferred from homology"/>
<dbReference type="GO" id="GO:0043195">
    <property type="term" value="C:terminal bouton"/>
    <property type="evidence" value="ECO:0007669"/>
    <property type="project" value="TreeGrafter"/>
</dbReference>
<evidence type="ECO:0000313" key="6">
    <source>
        <dbReference type="EMBL" id="PCG64755.1"/>
    </source>
</evidence>
<dbReference type="SMART" id="SM00054">
    <property type="entry name" value="EFh"/>
    <property type="match status" value="6"/>
</dbReference>
<dbReference type="Pfam" id="PF00036">
    <property type="entry name" value="EF-hand_1"/>
    <property type="match status" value="1"/>
</dbReference>
<feature type="domain" description="EF-hand" evidence="5">
    <location>
        <begin position="221"/>
        <end position="256"/>
    </location>
</feature>
<dbReference type="STRING" id="7102.A0A2A4IY43"/>
<protein>
    <recommendedName>
        <fullName evidence="5">EF-hand domain-containing protein</fullName>
    </recommendedName>
</protein>
<comment type="caution">
    <text evidence="6">The sequence shown here is derived from an EMBL/GenBank/DDBJ whole genome shotgun (WGS) entry which is preliminary data.</text>
</comment>
<gene>
    <name evidence="6" type="ORF">B5V51_10152</name>
</gene>
<dbReference type="FunFam" id="1.10.238.10:FF:000054">
    <property type="entry name" value="Calbindin 2"/>
    <property type="match status" value="1"/>
</dbReference>
<dbReference type="PANTHER" id="PTHR19972">
    <property type="entry name" value="CALBINDIN"/>
    <property type="match status" value="1"/>
</dbReference>
<evidence type="ECO:0000256" key="1">
    <source>
        <dbReference type="ARBA" id="ARBA00007217"/>
    </source>
</evidence>